<dbReference type="Proteomes" id="UP000661858">
    <property type="component" value="Unassembled WGS sequence"/>
</dbReference>
<evidence type="ECO:0000256" key="3">
    <source>
        <dbReference type="ARBA" id="ARBA00022578"/>
    </source>
</evidence>
<keyword evidence="5" id="KW-0233">DNA recombination</keyword>
<evidence type="ECO:0000256" key="5">
    <source>
        <dbReference type="ARBA" id="ARBA00023172"/>
    </source>
</evidence>
<proteinExistence type="inferred from homology"/>
<organism evidence="7 8">
    <name type="scientific">Streptomyces actinomycinicus</name>
    <dbReference type="NCBI Taxonomy" id="1695166"/>
    <lineage>
        <taxon>Bacteria</taxon>
        <taxon>Bacillati</taxon>
        <taxon>Actinomycetota</taxon>
        <taxon>Actinomycetes</taxon>
        <taxon>Kitasatosporales</taxon>
        <taxon>Streptomycetaceae</taxon>
        <taxon>Streptomyces</taxon>
    </lineage>
</organism>
<comment type="function">
    <text evidence="1">Required for the transposition of the insertion element.</text>
</comment>
<evidence type="ECO:0000256" key="2">
    <source>
        <dbReference type="ARBA" id="ARBA00010961"/>
    </source>
</evidence>
<keyword evidence="3" id="KW-0815">Transposition</keyword>
<evidence type="ECO:0000256" key="4">
    <source>
        <dbReference type="ARBA" id="ARBA00023125"/>
    </source>
</evidence>
<keyword evidence="8" id="KW-1185">Reference proteome</keyword>
<comment type="similarity">
    <text evidence="2">Belongs to the transposase mutator family.</text>
</comment>
<accession>A0A937EL54</accession>
<comment type="caution">
    <text evidence="7">The sequence shown here is derived from an EMBL/GenBank/DDBJ whole genome shotgun (WGS) entry which is preliminary data.</text>
</comment>
<sequence length="59" mass="6812">MAAIRTVFLGAAWQECRLHFIRGVFSMMEKVPRKWSRRSPHHLRAGHRRGHPYSAGRGG</sequence>
<evidence type="ECO:0000313" key="8">
    <source>
        <dbReference type="Proteomes" id="UP000661858"/>
    </source>
</evidence>
<feature type="region of interest" description="Disordered" evidence="6">
    <location>
        <begin position="36"/>
        <end position="59"/>
    </location>
</feature>
<evidence type="ECO:0000256" key="1">
    <source>
        <dbReference type="ARBA" id="ARBA00002190"/>
    </source>
</evidence>
<evidence type="ECO:0000313" key="7">
    <source>
        <dbReference type="EMBL" id="MBL1085207.1"/>
    </source>
</evidence>
<reference evidence="7" key="1">
    <citation type="submission" date="2021-01" db="EMBL/GenBank/DDBJ databases">
        <title>WGS of actinomycetes isolated from Thailand.</title>
        <authorList>
            <person name="Thawai C."/>
        </authorList>
    </citation>
    <scope>NUCLEOTIDE SEQUENCE</scope>
    <source>
        <strain evidence="7">RCU-197</strain>
    </source>
</reference>
<dbReference type="AlphaFoldDB" id="A0A937EL54"/>
<keyword evidence="4" id="KW-0238">DNA-binding</keyword>
<dbReference type="GO" id="GO:0006313">
    <property type="term" value="P:DNA transposition"/>
    <property type="evidence" value="ECO:0007669"/>
    <property type="project" value="InterPro"/>
</dbReference>
<evidence type="ECO:0000256" key="6">
    <source>
        <dbReference type="SAM" id="MobiDB-lite"/>
    </source>
</evidence>
<feature type="compositionally biased region" description="Basic residues" evidence="6">
    <location>
        <begin position="36"/>
        <end position="51"/>
    </location>
</feature>
<name>A0A937EL54_9ACTN</name>
<dbReference type="GO" id="GO:0004803">
    <property type="term" value="F:transposase activity"/>
    <property type="evidence" value="ECO:0007669"/>
    <property type="project" value="InterPro"/>
</dbReference>
<dbReference type="EMBL" id="JAERRK010000014">
    <property type="protein sequence ID" value="MBL1085207.1"/>
    <property type="molecule type" value="Genomic_DNA"/>
</dbReference>
<gene>
    <name evidence="7" type="ORF">JK359_25090</name>
</gene>
<dbReference type="GO" id="GO:0003677">
    <property type="term" value="F:DNA binding"/>
    <property type="evidence" value="ECO:0007669"/>
    <property type="project" value="UniProtKB-KW"/>
</dbReference>
<dbReference type="InterPro" id="IPR001207">
    <property type="entry name" value="Transposase_mutator"/>
</dbReference>
<dbReference type="Pfam" id="PF00872">
    <property type="entry name" value="Transposase_mut"/>
    <property type="match status" value="1"/>
</dbReference>
<protein>
    <submittedName>
        <fullName evidence="7">Transposase</fullName>
    </submittedName>
</protein>